<accession>A0A397VKD6</accession>
<gene>
    <name evidence="2" type="ORF">C2G38_2077276</name>
</gene>
<evidence type="ECO:0000313" key="3">
    <source>
        <dbReference type="Proteomes" id="UP000266673"/>
    </source>
</evidence>
<proteinExistence type="predicted"/>
<feature type="transmembrane region" description="Helical" evidence="1">
    <location>
        <begin position="44"/>
        <end position="63"/>
    </location>
</feature>
<comment type="caution">
    <text evidence="2">The sequence shown here is derived from an EMBL/GenBank/DDBJ whole genome shotgun (WGS) entry which is preliminary data.</text>
</comment>
<organism evidence="2 3">
    <name type="scientific">Gigaspora rosea</name>
    <dbReference type="NCBI Taxonomy" id="44941"/>
    <lineage>
        <taxon>Eukaryota</taxon>
        <taxon>Fungi</taxon>
        <taxon>Fungi incertae sedis</taxon>
        <taxon>Mucoromycota</taxon>
        <taxon>Glomeromycotina</taxon>
        <taxon>Glomeromycetes</taxon>
        <taxon>Diversisporales</taxon>
        <taxon>Gigasporaceae</taxon>
        <taxon>Gigaspora</taxon>
    </lineage>
</organism>
<sequence>MIIFLVKFYAVLAILGHTQLLHDQNGYHYSKFFIKSYNRSYNLGLAFFGKFCLLQSHLFYCFYH</sequence>
<keyword evidence="1" id="KW-0472">Membrane</keyword>
<keyword evidence="1" id="KW-1133">Transmembrane helix</keyword>
<keyword evidence="1" id="KW-0812">Transmembrane</keyword>
<evidence type="ECO:0000313" key="2">
    <source>
        <dbReference type="EMBL" id="RIB21797.1"/>
    </source>
</evidence>
<reference evidence="2 3" key="1">
    <citation type="submission" date="2018-06" db="EMBL/GenBank/DDBJ databases">
        <title>Comparative genomics reveals the genomic features of Rhizophagus irregularis, R. cerebriforme, R. diaphanum and Gigaspora rosea, and their symbiotic lifestyle signature.</title>
        <authorList>
            <person name="Morin E."/>
            <person name="San Clemente H."/>
            <person name="Chen E.C.H."/>
            <person name="De La Providencia I."/>
            <person name="Hainaut M."/>
            <person name="Kuo A."/>
            <person name="Kohler A."/>
            <person name="Murat C."/>
            <person name="Tang N."/>
            <person name="Roy S."/>
            <person name="Loubradou J."/>
            <person name="Henrissat B."/>
            <person name="Grigoriev I.V."/>
            <person name="Corradi N."/>
            <person name="Roux C."/>
            <person name="Martin F.M."/>
        </authorList>
    </citation>
    <scope>NUCLEOTIDE SEQUENCE [LARGE SCALE GENOMIC DNA]</scope>
    <source>
        <strain evidence="2 3">DAOM 194757</strain>
    </source>
</reference>
<name>A0A397VKD6_9GLOM</name>
<dbReference type="Proteomes" id="UP000266673">
    <property type="component" value="Unassembled WGS sequence"/>
</dbReference>
<evidence type="ECO:0000256" key="1">
    <source>
        <dbReference type="SAM" id="Phobius"/>
    </source>
</evidence>
<dbReference type="AlphaFoldDB" id="A0A397VKD6"/>
<keyword evidence="3" id="KW-1185">Reference proteome</keyword>
<dbReference type="EMBL" id="QKWP01000340">
    <property type="protein sequence ID" value="RIB21797.1"/>
    <property type="molecule type" value="Genomic_DNA"/>
</dbReference>
<protein>
    <submittedName>
        <fullName evidence="2">Uncharacterized protein</fullName>
    </submittedName>
</protein>